<name>A0A3M7SRL3_BRAPC</name>
<feature type="region of interest" description="Disordered" evidence="2">
    <location>
        <begin position="234"/>
        <end position="268"/>
    </location>
</feature>
<feature type="coiled-coil region" evidence="1">
    <location>
        <begin position="384"/>
        <end position="421"/>
    </location>
</feature>
<dbReference type="GO" id="GO:0017111">
    <property type="term" value="F:ribonucleoside triphosphate phosphatase activity"/>
    <property type="evidence" value="ECO:0007669"/>
    <property type="project" value="UniProtKB-EC"/>
</dbReference>
<reference evidence="3 4" key="1">
    <citation type="journal article" date="2018" name="Sci. Rep.">
        <title>Genomic signatures of local adaptation to the degree of environmental predictability in rotifers.</title>
        <authorList>
            <person name="Franch-Gras L."/>
            <person name="Hahn C."/>
            <person name="Garcia-Roger E.M."/>
            <person name="Carmona M.J."/>
            <person name="Serra M."/>
            <person name="Gomez A."/>
        </authorList>
    </citation>
    <scope>NUCLEOTIDE SEQUENCE [LARGE SCALE GENOMIC DNA]</scope>
    <source>
        <strain evidence="3">HYR1</strain>
    </source>
</reference>
<dbReference type="InterPro" id="IPR026983">
    <property type="entry name" value="DHC"/>
</dbReference>
<evidence type="ECO:0000313" key="4">
    <source>
        <dbReference type="Proteomes" id="UP000276133"/>
    </source>
</evidence>
<accession>A0A3M7SRL3</accession>
<comment type="caution">
    <text evidence="3">The sequence shown here is derived from an EMBL/GenBank/DDBJ whole genome shotgun (WGS) entry which is preliminary data.</text>
</comment>
<dbReference type="STRING" id="10195.A0A3M7SRL3"/>
<dbReference type="GO" id="GO:0045505">
    <property type="term" value="F:dynein intermediate chain binding"/>
    <property type="evidence" value="ECO:0007669"/>
    <property type="project" value="InterPro"/>
</dbReference>
<keyword evidence="4" id="KW-1185">Reference proteome</keyword>
<dbReference type="PANTHER" id="PTHR46961">
    <property type="entry name" value="DYNEIN HEAVY CHAIN 1, AXONEMAL-LIKE PROTEIN"/>
    <property type="match status" value="1"/>
</dbReference>
<gene>
    <name evidence="3" type="ORF">BpHYR1_030571</name>
</gene>
<dbReference type="EMBL" id="REGN01000897">
    <property type="protein sequence ID" value="RNA38270.1"/>
    <property type="molecule type" value="Genomic_DNA"/>
</dbReference>
<dbReference type="Gene3D" id="1.20.920.20">
    <property type="match status" value="1"/>
</dbReference>
<dbReference type="PANTHER" id="PTHR46961:SF15">
    <property type="entry name" value="AAA+ ATPASE DOMAIN-CONTAINING PROTEIN"/>
    <property type="match status" value="1"/>
</dbReference>
<feature type="coiled-coil region" evidence="1">
    <location>
        <begin position="33"/>
        <end position="77"/>
    </location>
</feature>
<sequence>METNAKSKLHFFIGPNTYLKFMNSFWYFFTTKAKQCENDIIRLRKVLDTLSKTREGAKQMKAYIKDLKIRCKQAEIDSEESLKILIDKTTAVEKLKAKLGLGGSLATLMQMQKDIDVSADNSLIDDKLLNNNEVDEFDVEFNRMRDESEKSKMAKMNEDLEKAKHQVEECKKALVEKKRQVDVWKNRVDRSCIERIRAFQNPPAMIGQIMEMIMILIGKKKLPESAFFFKAEQSTSQLANNPPKEKDKKAGSVLDTNKGKQKAQLKTDRIDRSHWKQYQNIMTDSQKFCELLHTIEWEDGLSMDVSTAVESYLAKGKDGQLGLTGEGSLLDNAKDVNIAASKSSDANYSKGITISGARYASEDAATLVNYVIAILEYSRLCIPLKTAKDKVEAIKYEQAEFERKKMERENETLRLKKLEESLGYNFDKKFLKFFYKINIESNAKPEESLSEDDLPRLVKELEELQAKFDASAVNKHKLHIELESCIQRMEAATSIIERILSGTFRYARISEDGIIINILWSIGPQFFFHISIQISSGEIKKNLSFKRHLRNQQEEFAKNYSKLL</sequence>
<protein>
    <submittedName>
        <fullName evidence="3">Dynein heavy chain axonemal-like</fullName>
        <ecNumber evidence="3">3.6.1.15</ecNumber>
    </submittedName>
</protein>
<dbReference type="Proteomes" id="UP000276133">
    <property type="component" value="Unassembled WGS sequence"/>
</dbReference>
<dbReference type="EC" id="3.6.1.15" evidence="3"/>
<evidence type="ECO:0000313" key="3">
    <source>
        <dbReference type="EMBL" id="RNA38270.1"/>
    </source>
</evidence>
<keyword evidence="3" id="KW-0378">Hydrolase</keyword>
<evidence type="ECO:0000256" key="2">
    <source>
        <dbReference type="SAM" id="MobiDB-lite"/>
    </source>
</evidence>
<organism evidence="3 4">
    <name type="scientific">Brachionus plicatilis</name>
    <name type="common">Marine rotifer</name>
    <name type="synonym">Brachionus muelleri</name>
    <dbReference type="NCBI Taxonomy" id="10195"/>
    <lineage>
        <taxon>Eukaryota</taxon>
        <taxon>Metazoa</taxon>
        <taxon>Spiralia</taxon>
        <taxon>Gnathifera</taxon>
        <taxon>Rotifera</taxon>
        <taxon>Eurotatoria</taxon>
        <taxon>Monogononta</taxon>
        <taxon>Pseudotrocha</taxon>
        <taxon>Ploima</taxon>
        <taxon>Brachionidae</taxon>
        <taxon>Brachionus</taxon>
    </lineage>
</organism>
<proteinExistence type="predicted"/>
<evidence type="ECO:0000256" key="1">
    <source>
        <dbReference type="SAM" id="Coils"/>
    </source>
</evidence>
<dbReference type="GO" id="GO:0007018">
    <property type="term" value="P:microtubule-based movement"/>
    <property type="evidence" value="ECO:0007669"/>
    <property type="project" value="InterPro"/>
</dbReference>
<dbReference type="GO" id="GO:0030286">
    <property type="term" value="C:dynein complex"/>
    <property type="evidence" value="ECO:0007669"/>
    <property type="project" value="InterPro"/>
</dbReference>
<dbReference type="AlphaFoldDB" id="A0A3M7SRL3"/>
<keyword evidence="1" id="KW-0175">Coiled coil</keyword>
<feature type="coiled-coil region" evidence="1">
    <location>
        <begin position="146"/>
        <end position="187"/>
    </location>
</feature>
<dbReference type="GO" id="GO:0051959">
    <property type="term" value="F:dynein light intermediate chain binding"/>
    <property type="evidence" value="ECO:0007669"/>
    <property type="project" value="InterPro"/>
</dbReference>
<dbReference type="OrthoDB" id="286107at2759"/>